<dbReference type="InterPro" id="IPR008753">
    <property type="entry name" value="Peptidase_M13_N"/>
</dbReference>
<feature type="transmembrane region" description="Helical" evidence="9">
    <location>
        <begin position="221"/>
        <end position="243"/>
    </location>
</feature>
<keyword evidence="3" id="KW-0645">Protease</keyword>
<dbReference type="SUPFAM" id="SSF55486">
    <property type="entry name" value="Metalloproteases ('zincins'), catalytic domain"/>
    <property type="match status" value="1"/>
</dbReference>
<name>A0A9J6FNI0_HAELO</name>
<feature type="compositionally biased region" description="Low complexity" evidence="8">
    <location>
        <begin position="116"/>
        <end position="126"/>
    </location>
</feature>
<dbReference type="InterPro" id="IPR000718">
    <property type="entry name" value="Peptidase_M13"/>
</dbReference>
<evidence type="ECO:0000256" key="2">
    <source>
        <dbReference type="ARBA" id="ARBA00007357"/>
    </source>
</evidence>
<evidence type="ECO:0000313" key="12">
    <source>
        <dbReference type="EMBL" id="KAH9364399.1"/>
    </source>
</evidence>
<dbReference type="Gene3D" id="3.40.390.10">
    <property type="entry name" value="Collagenase (Catalytic Domain)"/>
    <property type="match status" value="1"/>
</dbReference>
<keyword evidence="7" id="KW-0482">Metalloprotease</keyword>
<dbReference type="InterPro" id="IPR042089">
    <property type="entry name" value="Peptidase_M13_dom_2"/>
</dbReference>
<dbReference type="OMA" id="HAKQERP"/>
<feature type="compositionally biased region" description="Basic and acidic residues" evidence="8">
    <location>
        <begin position="1"/>
        <end position="12"/>
    </location>
</feature>
<feature type="domain" description="Peptidase M13 C-terminal" evidence="10">
    <location>
        <begin position="779"/>
        <end position="878"/>
    </location>
</feature>
<dbReference type="Pfam" id="PF01431">
    <property type="entry name" value="Peptidase_M13"/>
    <property type="match status" value="1"/>
</dbReference>
<dbReference type="InterPro" id="IPR018497">
    <property type="entry name" value="Peptidase_M13_C"/>
</dbReference>
<evidence type="ECO:0000256" key="9">
    <source>
        <dbReference type="SAM" id="Phobius"/>
    </source>
</evidence>
<evidence type="ECO:0000259" key="10">
    <source>
        <dbReference type="Pfam" id="PF01431"/>
    </source>
</evidence>
<dbReference type="InterPro" id="IPR024079">
    <property type="entry name" value="MetalloPept_cat_dom_sf"/>
</dbReference>
<sequence length="882" mass="98098">MADPSAKPDIDGKPLNVVSTANQRSRRATRPMKRRRRQQASQKPGSPHPPPTLQESSAPAEPRFPPSTELQSPSLKPVVDDAPPALSPQTFLPVLRATRITIPMTSSGQRRPLEASSSTPRSSPTSQEPPIANSDTGPCMASNEAPHPLSTSKVSLAESQPKPTAATATYSGKPPKKTMSLARQSLKSMNDFLLENVATACSQPAAREHSPRSLLQRCPGLSIVALVGLLALVSTIPFFYWIYKQSVSQKIKAGGLCKSEDCKKHLYLLQKAIDYSTNPCTNFTQYVCGRWEHNPTFKLSRSVHSDMVHAWLSGLNERLYHSAPSLSVVSKAVAMFDRCMTPGRPAIDTMKDFMNQRGLYWPEETSAAENSLGIMLDLAFNWKVPLLFRLRILRVTKGAPRRRILFGNNKLLPQWHLVYKQMRSFQIYRKYWHQLFTIFAGNFNYPSDKVIKKSFDMQNFVFETLLGVAHETQSPLSFTVKKFASAVNYRTEVLLNIMNNKIRLEQNIKDDDVVIFTNDRLLVAIHRILEKYSDTELRSYLSWLFVQQYGGLASPDQVLVTLFGDKRSAEQERPLYCAREVEASYHYLDAAIATQAHFSAAERLGIEDFFKTIVEAAIGLTSTAHWMDEATKATAAEKFRKLRTTMWPRDNFTSPSNLSRIYAAFPDNASSLIDFWIQSRRAGRNLFGSPEGYEIQRIPASTSQPYLHYVNIVNAARVAIGSLSGPAYYTKGTKGMLYGGLGYWYSQTIVGAVNEGGVKVDPKLRVGSSWLSKSTQEAYDDRVKVCAGNGSSIFPEVPAMEIAFAAFQAARSGEDVVLVTNFTEEQTFFLTACYMSCAYTAAENLDGGDCNKAMANSESFAKAFQCPAGSAMNPGKKCGFFH</sequence>
<dbReference type="GO" id="GO:0046872">
    <property type="term" value="F:metal ion binding"/>
    <property type="evidence" value="ECO:0007669"/>
    <property type="project" value="UniProtKB-KW"/>
</dbReference>
<evidence type="ECO:0000259" key="11">
    <source>
        <dbReference type="Pfam" id="PF05649"/>
    </source>
</evidence>
<keyword evidence="9" id="KW-1133">Transmembrane helix</keyword>
<dbReference type="VEuPathDB" id="VectorBase:HLOH_052999"/>
<evidence type="ECO:0000256" key="1">
    <source>
        <dbReference type="ARBA" id="ARBA00001947"/>
    </source>
</evidence>
<comment type="similarity">
    <text evidence="2">Belongs to the peptidase M13 family.</text>
</comment>
<reference evidence="12 13" key="1">
    <citation type="journal article" date="2020" name="Cell">
        <title>Large-Scale Comparative Analyses of Tick Genomes Elucidate Their Genetic Diversity and Vector Capacities.</title>
        <authorList>
            <consortium name="Tick Genome and Microbiome Consortium (TIGMIC)"/>
            <person name="Jia N."/>
            <person name="Wang J."/>
            <person name="Shi W."/>
            <person name="Du L."/>
            <person name="Sun Y."/>
            <person name="Zhan W."/>
            <person name="Jiang J.F."/>
            <person name="Wang Q."/>
            <person name="Zhang B."/>
            <person name="Ji P."/>
            <person name="Bell-Sakyi L."/>
            <person name="Cui X.M."/>
            <person name="Yuan T.T."/>
            <person name="Jiang B.G."/>
            <person name="Yang W.F."/>
            <person name="Lam T.T."/>
            <person name="Chang Q.C."/>
            <person name="Ding S.J."/>
            <person name="Wang X.J."/>
            <person name="Zhu J.G."/>
            <person name="Ruan X.D."/>
            <person name="Zhao L."/>
            <person name="Wei J.T."/>
            <person name="Ye R.Z."/>
            <person name="Que T.C."/>
            <person name="Du C.H."/>
            <person name="Zhou Y.H."/>
            <person name="Cheng J.X."/>
            <person name="Dai P.F."/>
            <person name="Guo W.B."/>
            <person name="Han X.H."/>
            <person name="Huang E.J."/>
            <person name="Li L.F."/>
            <person name="Wei W."/>
            <person name="Gao Y.C."/>
            <person name="Liu J.Z."/>
            <person name="Shao H.Z."/>
            <person name="Wang X."/>
            <person name="Wang C.C."/>
            <person name="Yang T.C."/>
            <person name="Huo Q.B."/>
            <person name="Li W."/>
            <person name="Chen H.Y."/>
            <person name="Chen S.E."/>
            <person name="Zhou L.G."/>
            <person name="Ni X.B."/>
            <person name="Tian J.H."/>
            <person name="Sheng Y."/>
            <person name="Liu T."/>
            <person name="Pan Y.S."/>
            <person name="Xia L.Y."/>
            <person name="Li J."/>
            <person name="Zhao F."/>
            <person name="Cao W.C."/>
        </authorList>
    </citation>
    <scope>NUCLEOTIDE SEQUENCE [LARGE SCALE GENOMIC DNA]</scope>
    <source>
        <strain evidence="12">HaeL-2018</strain>
    </source>
</reference>
<evidence type="ECO:0000256" key="7">
    <source>
        <dbReference type="ARBA" id="ARBA00023049"/>
    </source>
</evidence>
<keyword evidence="9" id="KW-0812">Transmembrane</keyword>
<organism evidence="12 13">
    <name type="scientific">Haemaphysalis longicornis</name>
    <name type="common">Bush tick</name>
    <dbReference type="NCBI Taxonomy" id="44386"/>
    <lineage>
        <taxon>Eukaryota</taxon>
        <taxon>Metazoa</taxon>
        <taxon>Ecdysozoa</taxon>
        <taxon>Arthropoda</taxon>
        <taxon>Chelicerata</taxon>
        <taxon>Arachnida</taxon>
        <taxon>Acari</taxon>
        <taxon>Parasitiformes</taxon>
        <taxon>Ixodida</taxon>
        <taxon>Ixodoidea</taxon>
        <taxon>Ixodidae</taxon>
        <taxon>Haemaphysalinae</taxon>
        <taxon>Haemaphysalis</taxon>
    </lineage>
</organism>
<accession>A0A9J6FNI0</accession>
<dbReference type="Proteomes" id="UP000821853">
    <property type="component" value="Chromosome 10"/>
</dbReference>
<comment type="caution">
    <text evidence="12">The sequence shown here is derived from an EMBL/GenBank/DDBJ whole genome shotgun (WGS) entry which is preliminary data.</text>
</comment>
<evidence type="ECO:0000313" key="13">
    <source>
        <dbReference type="Proteomes" id="UP000821853"/>
    </source>
</evidence>
<dbReference type="AlphaFoldDB" id="A0A9J6FNI0"/>
<dbReference type="EMBL" id="JABSTR010000002">
    <property type="protein sequence ID" value="KAH9364399.1"/>
    <property type="molecule type" value="Genomic_DNA"/>
</dbReference>
<dbReference type="Pfam" id="PF05649">
    <property type="entry name" value="Peptidase_M13_N"/>
    <property type="match status" value="1"/>
</dbReference>
<comment type="cofactor">
    <cofactor evidence="1">
        <name>Zn(2+)</name>
        <dbReference type="ChEBI" id="CHEBI:29105"/>
    </cofactor>
</comment>
<keyword evidence="6" id="KW-0862">Zinc</keyword>
<keyword evidence="4" id="KW-0479">Metal-binding</keyword>
<feature type="domain" description="Peptidase M13 N-terminal" evidence="11">
    <location>
        <begin position="279"/>
        <end position="644"/>
    </location>
</feature>
<dbReference type="GO" id="GO:0016485">
    <property type="term" value="P:protein processing"/>
    <property type="evidence" value="ECO:0007669"/>
    <property type="project" value="TreeGrafter"/>
</dbReference>
<proteinExistence type="inferred from homology"/>
<evidence type="ECO:0000256" key="8">
    <source>
        <dbReference type="SAM" id="MobiDB-lite"/>
    </source>
</evidence>
<dbReference type="PROSITE" id="PS51885">
    <property type="entry name" value="NEPRILYSIN"/>
    <property type="match status" value="1"/>
</dbReference>
<dbReference type="PANTHER" id="PTHR11733">
    <property type="entry name" value="ZINC METALLOPROTEASE FAMILY M13 NEPRILYSIN-RELATED"/>
    <property type="match status" value="1"/>
</dbReference>
<dbReference type="GO" id="GO:0005886">
    <property type="term" value="C:plasma membrane"/>
    <property type="evidence" value="ECO:0007669"/>
    <property type="project" value="TreeGrafter"/>
</dbReference>
<dbReference type="Gene3D" id="1.10.1380.10">
    <property type="entry name" value="Neutral endopeptidase , domain2"/>
    <property type="match status" value="1"/>
</dbReference>
<evidence type="ECO:0000256" key="4">
    <source>
        <dbReference type="ARBA" id="ARBA00022723"/>
    </source>
</evidence>
<dbReference type="GO" id="GO:0004222">
    <property type="term" value="F:metalloendopeptidase activity"/>
    <property type="evidence" value="ECO:0007669"/>
    <property type="project" value="InterPro"/>
</dbReference>
<protein>
    <submittedName>
        <fullName evidence="12">Uncharacterized protein</fullName>
    </submittedName>
</protein>
<feature type="compositionally biased region" description="Polar residues" evidence="8">
    <location>
        <begin position="149"/>
        <end position="170"/>
    </location>
</feature>
<evidence type="ECO:0000256" key="5">
    <source>
        <dbReference type="ARBA" id="ARBA00022801"/>
    </source>
</evidence>
<evidence type="ECO:0000256" key="3">
    <source>
        <dbReference type="ARBA" id="ARBA00022670"/>
    </source>
</evidence>
<gene>
    <name evidence="12" type="ORF">HPB48_012136</name>
</gene>
<keyword evidence="13" id="KW-1185">Reference proteome</keyword>
<dbReference type="PANTHER" id="PTHR11733:SF241">
    <property type="entry name" value="GH26575P-RELATED"/>
    <property type="match status" value="1"/>
</dbReference>
<keyword evidence="5" id="KW-0378">Hydrolase</keyword>
<feature type="compositionally biased region" description="Basic residues" evidence="8">
    <location>
        <begin position="24"/>
        <end position="38"/>
    </location>
</feature>
<dbReference type="OrthoDB" id="6504138at2759"/>
<evidence type="ECO:0000256" key="6">
    <source>
        <dbReference type="ARBA" id="ARBA00022833"/>
    </source>
</evidence>
<feature type="region of interest" description="Disordered" evidence="8">
    <location>
        <begin position="1"/>
        <end position="179"/>
    </location>
</feature>
<keyword evidence="9" id="KW-0472">Membrane</keyword>